<evidence type="ECO:0000256" key="12">
    <source>
        <dbReference type="ARBA" id="ARBA00023212"/>
    </source>
</evidence>
<name>A0A409Y7W5_9AGAR</name>
<feature type="compositionally biased region" description="Low complexity" evidence="17">
    <location>
        <begin position="87"/>
        <end position="102"/>
    </location>
</feature>
<dbReference type="Pfam" id="PF08649">
    <property type="entry name" value="DASH_Dad1"/>
    <property type="match status" value="1"/>
</dbReference>
<evidence type="ECO:0000256" key="2">
    <source>
        <dbReference type="ARBA" id="ARBA00004186"/>
    </source>
</evidence>
<dbReference type="PANTHER" id="PTHR28025:SF1">
    <property type="entry name" value="DASH COMPLEX SUBUNIT DAD1"/>
    <property type="match status" value="1"/>
</dbReference>
<evidence type="ECO:0000256" key="7">
    <source>
        <dbReference type="ARBA" id="ARBA00022490"/>
    </source>
</evidence>
<protein>
    <recommendedName>
        <fullName evidence="5">DASH complex subunit DAD1</fullName>
    </recommendedName>
    <alternativeName>
        <fullName evidence="16">Outer kinetochore protein DAD1</fullName>
    </alternativeName>
</protein>
<evidence type="ECO:0000313" key="18">
    <source>
        <dbReference type="EMBL" id="PPQ99185.1"/>
    </source>
</evidence>
<accession>A0A409Y7W5</accession>
<dbReference type="InterPro" id="IPR013958">
    <property type="entry name" value="DASH_Dad1"/>
</dbReference>
<evidence type="ECO:0000256" key="10">
    <source>
        <dbReference type="ARBA" id="ARBA00022776"/>
    </source>
</evidence>
<evidence type="ECO:0000256" key="6">
    <source>
        <dbReference type="ARBA" id="ARBA00022454"/>
    </source>
</evidence>
<dbReference type="GO" id="GO:0051301">
    <property type="term" value="P:cell division"/>
    <property type="evidence" value="ECO:0007669"/>
    <property type="project" value="UniProtKB-KW"/>
</dbReference>
<keyword evidence="19" id="KW-1185">Reference proteome</keyword>
<evidence type="ECO:0000256" key="9">
    <source>
        <dbReference type="ARBA" id="ARBA00022701"/>
    </source>
</evidence>
<evidence type="ECO:0000256" key="16">
    <source>
        <dbReference type="ARBA" id="ARBA00030566"/>
    </source>
</evidence>
<evidence type="ECO:0000256" key="15">
    <source>
        <dbReference type="ARBA" id="ARBA00023328"/>
    </source>
</evidence>
<dbReference type="GO" id="GO:0072686">
    <property type="term" value="C:mitotic spindle"/>
    <property type="evidence" value="ECO:0007669"/>
    <property type="project" value="InterPro"/>
</dbReference>
<dbReference type="OrthoDB" id="5566853at2759"/>
<evidence type="ECO:0000256" key="1">
    <source>
        <dbReference type="ARBA" id="ARBA00004123"/>
    </source>
</evidence>
<dbReference type="GO" id="GO:0005876">
    <property type="term" value="C:spindle microtubule"/>
    <property type="evidence" value="ECO:0007669"/>
    <property type="project" value="TreeGrafter"/>
</dbReference>
<evidence type="ECO:0000256" key="3">
    <source>
        <dbReference type="ARBA" id="ARBA00004629"/>
    </source>
</evidence>
<keyword evidence="10" id="KW-0498">Mitosis</keyword>
<proteinExistence type="inferred from homology"/>
<evidence type="ECO:0000256" key="11">
    <source>
        <dbReference type="ARBA" id="ARBA00022838"/>
    </source>
</evidence>
<evidence type="ECO:0000256" key="14">
    <source>
        <dbReference type="ARBA" id="ARBA00023306"/>
    </source>
</evidence>
<keyword evidence="11" id="KW-0995">Kinetochore</keyword>
<dbReference type="EMBL" id="NHYE01001076">
    <property type="protein sequence ID" value="PPQ99185.1"/>
    <property type="molecule type" value="Genomic_DNA"/>
</dbReference>
<keyword evidence="6" id="KW-0158">Chromosome</keyword>
<dbReference type="PANTHER" id="PTHR28025">
    <property type="entry name" value="DASH COMPLEX SUBUNIT DAD1"/>
    <property type="match status" value="1"/>
</dbReference>
<evidence type="ECO:0000256" key="4">
    <source>
        <dbReference type="ARBA" id="ARBA00010146"/>
    </source>
</evidence>
<sequence>MSQHEEEPSFFERERDRLAKEITAGFEELMSSTNNLNRKLEEVLGMTKEYDTIASLWHTFYQLMLTSGQDPEEIEEQPGLPGTGGHVVSSKPTSSTSSNKNE</sequence>
<dbReference type="STRING" id="231916.A0A409Y7W5"/>
<comment type="similarity">
    <text evidence="4">Belongs to the DASH complex DAD1 family.</text>
</comment>
<dbReference type="Proteomes" id="UP000284706">
    <property type="component" value="Unassembled WGS sequence"/>
</dbReference>
<comment type="subcellular location">
    <subcellularLocation>
        <location evidence="3">Chromosome</location>
        <location evidence="3">Centromere</location>
        <location evidence="3">Kinetochore</location>
    </subcellularLocation>
    <subcellularLocation>
        <location evidence="2">Cytoplasm</location>
        <location evidence="2">Cytoskeleton</location>
        <location evidence="2">Spindle</location>
    </subcellularLocation>
    <subcellularLocation>
        <location evidence="1">Nucleus</location>
    </subcellularLocation>
</comment>
<keyword evidence="7" id="KW-0963">Cytoplasm</keyword>
<keyword evidence="15" id="KW-0137">Centromere</keyword>
<keyword evidence="8" id="KW-0132">Cell division</keyword>
<evidence type="ECO:0000256" key="5">
    <source>
        <dbReference type="ARBA" id="ARBA00020261"/>
    </source>
</evidence>
<dbReference type="GO" id="GO:0042729">
    <property type="term" value="C:DASH complex"/>
    <property type="evidence" value="ECO:0007669"/>
    <property type="project" value="InterPro"/>
</dbReference>
<evidence type="ECO:0000256" key="8">
    <source>
        <dbReference type="ARBA" id="ARBA00022618"/>
    </source>
</evidence>
<organism evidence="18 19">
    <name type="scientific">Gymnopilus dilepis</name>
    <dbReference type="NCBI Taxonomy" id="231916"/>
    <lineage>
        <taxon>Eukaryota</taxon>
        <taxon>Fungi</taxon>
        <taxon>Dikarya</taxon>
        <taxon>Basidiomycota</taxon>
        <taxon>Agaricomycotina</taxon>
        <taxon>Agaricomycetes</taxon>
        <taxon>Agaricomycetidae</taxon>
        <taxon>Agaricales</taxon>
        <taxon>Agaricineae</taxon>
        <taxon>Hymenogastraceae</taxon>
        <taxon>Gymnopilus</taxon>
    </lineage>
</organism>
<feature type="region of interest" description="Disordered" evidence="17">
    <location>
        <begin position="68"/>
        <end position="102"/>
    </location>
</feature>
<keyword evidence="14" id="KW-0131">Cell cycle</keyword>
<dbReference type="AlphaFoldDB" id="A0A409Y7W5"/>
<keyword evidence="12" id="KW-0206">Cytoskeleton</keyword>
<evidence type="ECO:0000313" key="19">
    <source>
        <dbReference type="Proteomes" id="UP000284706"/>
    </source>
</evidence>
<dbReference type="GO" id="GO:0051010">
    <property type="term" value="F:microtubule plus-end binding"/>
    <property type="evidence" value="ECO:0007669"/>
    <property type="project" value="TreeGrafter"/>
</dbReference>
<gene>
    <name evidence="18" type="ORF">CVT26_014108</name>
</gene>
<reference evidence="18 19" key="1">
    <citation type="journal article" date="2018" name="Evol. Lett.">
        <title>Horizontal gene cluster transfer increased hallucinogenic mushroom diversity.</title>
        <authorList>
            <person name="Reynolds H.T."/>
            <person name="Vijayakumar V."/>
            <person name="Gluck-Thaler E."/>
            <person name="Korotkin H.B."/>
            <person name="Matheny P.B."/>
            <person name="Slot J.C."/>
        </authorList>
    </citation>
    <scope>NUCLEOTIDE SEQUENCE [LARGE SCALE GENOMIC DNA]</scope>
    <source>
        <strain evidence="18 19">SRW20</strain>
    </source>
</reference>
<evidence type="ECO:0000256" key="17">
    <source>
        <dbReference type="SAM" id="MobiDB-lite"/>
    </source>
</evidence>
<keyword evidence="9" id="KW-0493">Microtubule</keyword>
<comment type="caution">
    <text evidence="18">The sequence shown here is derived from an EMBL/GenBank/DDBJ whole genome shotgun (WGS) entry which is preliminary data.</text>
</comment>
<evidence type="ECO:0000256" key="13">
    <source>
        <dbReference type="ARBA" id="ARBA00023242"/>
    </source>
</evidence>
<dbReference type="InParanoid" id="A0A409Y7W5"/>
<keyword evidence="13" id="KW-0539">Nucleus</keyword>
<dbReference type="GO" id="GO:0044732">
    <property type="term" value="C:mitotic spindle pole body"/>
    <property type="evidence" value="ECO:0007669"/>
    <property type="project" value="TreeGrafter"/>
</dbReference>